<evidence type="ECO:0000259" key="2">
    <source>
        <dbReference type="Pfam" id="PF07969"/>
    </source>
</evidence>
<dbReference type="Gene3D" id="2.30.40.10">
    <property type="entry name" value="Urease, subunit C, domain 1"/>
    <property type="match status" value="1"/>
</dbReference>
<dbReference type="PANTHER" id="PTHR43135">
    <property type="entry name" value="ALPHA-D-RIBOSE 1-METHYLPHOSPHONATE 5-TRIPHOSPHATE DIPHOSPHATASE"/>
    <property type="match status" value="1"/>
</dbReference>
<feature type="signal peptide" evidence="1">
    <location>
        <begin position="1"/>
        <end position="21"/>
    </location>
</feature>
<organism evidence="3 4">
    <name type="scientific">Qipengyuania citrea LAMA 915</name>
    <dbReference type="NCBI Taxonomy" id="1306953"/>
    <lineage>
        <taxon>Bacteria</taxon>
        <taxon>Pseudomonadati</taxon>
        <taxon>Pseudomonadota</taxon>
        <taxon>Alphaproteobacteria</taxon>
        <taxon>Sphingomonadales</taxon>
        <taxon>Erythrobacteraceae</taxon>
        <taxon>Qipengyuania</taxon>
    </lineage>
</organism>
<proteinExistence type="predicted"/>
<dbReference type="PANTHER" id="PTHR43135:SF3">
    <property type="entry name" value="ALPHA-D-RIBOSE 1-METHYLPHOSPHONATE 5-TRIPHOSPHATE DIPHOSPHATASE"/>
    <property type="match status" value="1"/>
</dbReference>
<dbReference type="Proteomes" id="UP000037446">
    <property type="component" value="Unassembled WGS sequence"/>
</dbReference>
<dbReference type="GO" id="GO:0016810">
    <property type="term" value="F:hydrolase activity, acting on carbon-nitrogen (but not peptide) bonds"/>
    <property type="evidence" value="ECO:0007669"/>
    <property type="project" value="InterPro"/>
</dbReference>
<sequence length="455" mass="46766">MMRLATLLATAACALAAPAAAQTFAVTNATVATGDGSEPIEGGYVVVENGAIAQVGRGTPSGDYSVIDAGGAWVTPGIFATVTNLGLWDVGAVSESNDSRAGNSPFSAALDVAPVVNPASQHIHVHRAAGITRAATVTMPSASIFGGQGALIDLGADPQAISRPRAFQVVTLGERGGRIAGGSRAATHALLRNALREAGSYGDGARIPAGGARADLRTGDDLPIDPRLAGRETERAGDALLTRFDAAALVPVVRGEQPLYVYVERASDIRAALALTQEFPRLELVLVGASEGWLVADEIAAAGVPVIADGLDDLPANFEELAATQSNIGRMVKAGVKVAINAAAMENPRNLNQYAGNLVALTRIPGADGLSWGEAFAAITSVPASISGMGGKAGVLAPGATGDLVIWDGDPLEVGAMPVKVYIDGIEQPLDSHQSRLRDRYRDLDNSDLPKGYDW</sequence>
<dbReference type="InterPro" id="IPR013108">
    <property type="entry name" value="Amidohydro_3"/>
</dbReference>
<dbReference type="Gene3D" id="3.20.20.140">
    <property type="entry name" value="Metal-dependent hydrolases"/>
    <property type="match status" value="1"/>
</dbReference>
<evidence type="ECO:0000313" key="4">
    <source>
        <dbReference type="Proteomes" id="UP000037446"/>
    </source>
</evidence>
<accession>A0A0L1K9S6</accession>
<dbReference type="EMBL" id="JYNE01000028">
    <property type="protein sequence ID" value="KNH00805.1"/>
    <property type="molecule type" value="Genomic_DNA"/>
</dbReference>
<evidence type="ECO:0000256" key="1">
    <source>
        <dbReference type="SAM" id="SignalP"/>
    </source>
</evidence>
<dbReference type="PATRIC" id="fig|1306953.7.peg.1469"/>
<keyword evidence="1" id="KW-0732">Signal</keyword>
<protein>
    <submittedName>
        <fullName evidence="3">Amidohydrolase</fullName>
    </submittedName>
</protein>
<dbReference type="AlphaFoldDB" id="A0A0L1K9S6"/>
<dbReference type="InterPro" id="IPR011059">
    <property type="entry name" value="Metal-dep_hydrolase_composite"/>
</dbReference>
<reference evidence="4" key="1">
    <citation type="submission" date="2015-02" db="EMBL/GenBank/DDBJ databases">
        <authorList>
            <person name="Lima A.O."/>
            <person name="Cabral A."/>
            <person name="Porto L.M."/>
            <person name="Silva M.A."/>
        </authorList>
    </citation>
    <scope>NUCLEOTIDE SEQUENCE [LARGE SCALE GENOMIC DNA]</scope>
    <source>
        <strain evidence="4">LAMA 915</strain>
    </source>
</reference>
<comment type="caution">
    <text evidence="3">The sequence shown here is derived from an EMBL/GenBank/DDBJ whole genome shotgun (WGS) entry which is preliminary data.</text>
</comment>
<evidence type="ECO:0000313" key="3">
    <source>
        <dbReference type="EMBL" id="KNH00805.1"/>
    </source>
</evidence>
<dbReference type="InterPro" id="IPR051781">
    <property type="entry name" value="Metallo-dep_Hydrolase"/>
</dbReference>
<keyword evidence="3" id="KW-0378">Hydrolase</keyword>
<dbReference type="SUPFAM" id="SSF51338">
    <property type="entry name" value="Composite domain of metallo-dependent hydrolases"/>
    <property type="match status" value="1"/>
</dbReference>
<dbReference type="Pfam" id="PF07969">
    <property type="entry name" value="Amidohydro_3"/>
    <property type="match status" value="1"/>
</dbReference>
<feature type="chain" id="PRO_5005554623" evidence="1">
    <location>
        <begin position="22"/>
        <end position="455"/>
    </location>
</feature>
<dbReference type="STRING" id="1306953.J121_1428"/>
<feature type="domain" description="Amidohydrolase 3" evidence="2">
    <location>
        <begin position="357"/>
        <end position="425"/>
    </location>
</feature>
<name>A0A0L1K9S6_9SPHN</name>
<gene>
    <name evidence="3" type="ORF">J121_1428</name>
</gene>
<dbReference type="RefSeq" id="WP_050601565.1">
    <property type="nucleotide sequence ID" value="NZ_JYNE01000028.1"/>
</dbReference>